<gene>
    <name evidence="1" type="ORF">ACOC_LOCUS9536</name>
</gene>
<keyword evidence="2" id="KW-1185">Reference proteome</keyword>
<accession>A0A0R3PUG0</accession>
<dbReference type="AlphaFoldDB" id="A0A0R3PUG0"/>
<dbReference type="WBParaSite" id="ACOC_0000953501-mRNA-1">
    <property type="protein sequence ID" value="ACOC_0000953501-mRNA-1"/>
    <property type="gene ID" value="ACOC_0000953501"/>
</dbReference>
<dbReference type="OMA" id="NILMSMT"/>
<name>A0A0R3PUG0_ANGCS</name>
<dbReference type="PANTHER" id="PTHR21010">
    <property type="entry name" value="AGAP001581-PA"/>
    <property type="match status" value="1"/>
</dbReference>
<evidence type="ECO:0000313" key="3">
    <source>
        <dbReference type="WBParaSite" id="ACOC_0000953501-mRNA-1"/>
    </source>
</evidence>
<dbReference type="PANTHER" id="PTHR21010:SF3">
    <property type="entry name" value="DAXX"/>
    <property type="match status" value="1"/>
</dbReference>
<proteinExistence type="predicted"/>
<dbReference type="EMBL" id="UYYA01004314">
    <property type="protein sequence ID" value="VDM61121.1"/>
    <property type="molecule type" value="Genomic_DNA"/>
</dbReference>
<dbReference type="OrthoDB" id="10052054at2759"/>
<protein>
    <submittedName>
        <fullName evidence="3">Conserved oligomeric Golgi complex subunit 3</fullName>
    </submittedName>
</protein>
<evidence type="ECO:0000313" key="2">
    <source>
        <dbReference type="Proteomes" id="UP000267027"/>
    </source>
</evidence>
<reference evidence="3" key="1">
    <citation type="submission" date="2017-02" db="UniProtKB">
        <authorList>
            <consortium name="WormBaseParasite"/>
        </authorList>
    </citation>
    <scope>IDENTIFICATION</scope>
</reference>
<organism evidence="3">
    <name type="scientific">Angiostrongylus costaricensis</name>
    <name type="common">Nematode worm</name>
    <dbReference type="NCBI Taxonomy" id="334426"/>
    <lineage>
        <taxon>Eukaryota</taxon>
        <taxon>Metazoa</taxon>
        <taxon>Ecdysozoa</taxon>
        <taxon>Nematoda</taxon>
        <taxon>Chromadorea</taxon>
        <taxon>Rhabditida</taxon>
        <taxon>Rhabditina</taxon>
        <taxon>Rhabditomorpha</taxon>
        <taxon>Strongyloidea</taxon>
        <taxon>Metastrongylidae</taxon>
        <taxon>Angiostrongylus</taxon>
    </lineage>
</organism>
<dbReference type="Proteomes" id="UP000267027">
    <property type="component" value="Unassembled WGS sequence"/>
</dbReference>
<evidence type="ECO:0000313" key="1">
    <source>
        <dbReference type="EMBL" id="VDM61121.1"/>
    </source>
</evidence>
<reference evidence="1 2" key="2">
    <citation type="submission" date="2018-11" db="EMBL/GenBank/DDBJ databases">
        <authorList>
            <consortium name="Pathogen Informatics"/>
        </authorList>
    </citation>
    <scope>NUCLEOTIDE SEQUENCE [LARGE SCALE GENOMIC DNA]</scope>
    <source>
        <strain evidence="1 2">Costa Rica</strain>
    </source>
</reference>
<sequence length="214" mass="24958">MKRGLSSGSSRDNLINTVYKLHRTRQRILEPYRLLKNALKQLQEDYLQSKAANPIMRYMKLQQSVRDVIIIEKQYWKLVDLPKQNGAEESNDYVVRIVELLEETTPRQLAAGIGALLSATVGRSTEVRLDQNLYDSIKGRKTEELQKDCEDLYAQLYKLIRKYQGLRKIVKVLNDKYDASRLYPIIPRYPILKKMTKSALRAPEFADICHEQLE</sequence>